<evidence type="ECO:0000256" key="7">
    <source>
        <dbReference type="ARBA" id="ARBA00023136"/>
    </source>
</evidence>
<evidence type="ECO:0000256" key="8">
    <source>
        <dbReference type="SAM" id="Phobius"/>
    </source>
</evidence>
<feature type="transmembrane region" description="Helical" evidence="8">
    <location>
        <begin position="169"/>
        <end position="188"/>
    </location>
</feature>
<dbReference type="InterPro" id="IPR003445">
    <property type="entry name" value="Cat_transpt"/>
</dbReference>
<evidence type="ECO:0000256" key="4">
    <source>
        <dbReference type="ARBA" id="ARBA00022692"/>
    </source>
</evidence>
<feature type="transmembrane region" description="Helical" evidence="8">
    <location>
        <begin position="380"/>
        <end position="401"/>
    </location>
</feature>
<keyword evidence="3" id="KW-1003">Cell membrane</keyword>
<keyword evidence="5 8" id="KW-1133">Transmembrane helix</keyword>
<comment type="subcellular location">
    <subcellularLocation>
        <location evidence="1">Cell membrane</location>
        <topology evidence="1">Multi-pass membrane protein</topology>
    </subcellularLocation>
</comment>
<protein>
    <submittedName>
        <fullName evidence="9">TrkH family potassium uptake protein</fullName>
    </submittedName>
</protein>
<dbReference type="AlphaFoldDB" id="A0A7D4UAI4"/>
<dbReference type="PANTHER" id="PTHR32024">
    <property type="entry name" value="TRK SYSTEM POTASSIUM UPTAKE PROTEIN TRKG-RELATED"/>
    <property type="match status" value="1"/>
</dbReference>
<evidence type="ECO:0000256" key="5">
    <source>
        <dbReference type="ARBA" id="ARBA00022989"/>
    </source>
</evidence>
<keyword evidence="2" id="KW-0813">Transport</keyword>
<evidence type="ECO:0000256" key="2">
    <source>
        <dbReference type="ARBA" id="ARBA00022448"/>
    </source>
</evidence>
<dbReference type="Proteomes" id="UP000502498">
    <property type="component" value="Chromosome"/>
</dbReference>
<reference evidence="9 10" key="1">
    <citation type="submission" date="2020-05" db="EMBL/GenBank/DDBJ databases">
        <title>Strain PA2F3 complete genome.</title>
        <authorList>
            <person name="Kim Y.-S."/>
            <person name="Kim S.-J."/>
            <person name="Jung H.-k."/>
            <person name="Kim S.-E."/>
            <person name="Kim K.-H."/>
        </authorList>
    </citation>
    <scope>NUCLEOTIDE SEQUENCE [LARGE SCALE GENOMIC DNA]</scope>
    <source>
        <strain evidence="9 10">PA2F3</strain>
    </source>
</reference>
<name>A0A7D4UAI4_9MICO</name>
<evidence type="ECO:0000313" key="10">
    <source>
        <dbReference type="Proteomes" id="UP000502498"/>
    </source>
</evidence>
<gene>
    <name evidence="9" type="ORF">HQM25_03285</name>
</gene>
<evidence type="ECO:0000256" key="1">
    <source>
        <dbReference type="ARBA" id="ARBA00004651"/>
    </source>
</evidence>
<feature type="transmembrane region" description="Helical" evidence="8">
    <location>
        <begin position="35"/>
        <end position="57"/>
    </location>
</feature>
<accession>A0A7D4UAI4</accession>
<feature type="transmembrane region" description="Helical" evidence="8">
    <location>
        <begin position="259"/>
        <end position="282"/>
    </location>
</feature>
<organism evidence="9 10">
    <name type="scientific">Microbacterium hominis</name>
    <dbReference type="NCBI Taxonomy" id="162426"/>
    <lineage>
        <taxon>Bacteria</taxon>
        <taxon>Bacillati</taxon>
        <taxon>Actinomycetota</taxon>
        <taxon>Actinomycetes</taxon>
        <taxon>Micrococcales</taxon>
        <taxon>Microbacteriaceae</taxon>
        <taxon>Microbacterium</taxon>
    </lineage>
</organism>
<feature type="transmembrane region" description="Helical" evidence="8">
    <location>
        <begin position="438"/>
        <end position="462"/>
    </location>
</feature>
<feature type="transmembrane region" description="Helical" evidence="8">
    <location>
        <begin position="224"/>
        <end position="247"/>
    </location>
</feature>
<sequence length="479" mass="50159">MSMSPGGSFVRRIPQQLERIWDTVRDLTTASPSRFAVGVFSLLILIFTALLSLPAAAADGRRTALADALFTAMSTICVTGLTTVDTATHWSAFGKTIIFIGVNIGGMGVLTLASILGLVISKRLGLRAKLIAAGDSNPLRAHGGPVNEGQTVRLGEVGQLLRTVALSTLLIEGVIAVTLYPALILAGIEPLAALWEAPFYAAMAFTNTGFTPNPGGLEPFADDYVLLTILMIAVFLGSIGFPVIYTLARTTWHLKGWSLHTKLTLITTVLLFFAGAIAFLGLEYDNPGTFGSMDAWDTTFQAFFLSAMTRSGGFSVVDIGELYGSSLVVGSMLMFVGGGSASTAGGIKVTTLAVLALAVWSEARGRASVEAFGRRIPSDVQRVALSVVAWGATIVALSTITIAQITKAPIAEVLFDVISAFGTVGLSTGLTSELPDPAVYVMALTIFMGRIGTVTLAAAVAATSRSQLYSLPVERPIVG</sequence>
<dbReference type="GO" id="GO:0005886">
    <property type="term" value="C:plasma membrane"/>
    <property type="evidence" value="ECO:0007669"/>
    <property type="project" value="UniProtKB-SubCell"/>
</dbReference>
<evidence type="ECO:0000256" key="6">
    <source>
        <dbReference type="ARBA" id="ARBA00023065"/>
    </source>
</evidence>
<feature type="transmembrane region" description="Helical" evidence="8">
    <location>
        <begin position="96"/>
        <end position="120"/>
    </location>
</feature>
<feature type="transmembrane region" description="Helical" evidence="8">
    <location>
        <begin position="332"/>
        <end position="360"/>
    </location>
</feature>
<evidence type="ECO:0000313" key="9">
    <source>
        <dbReference type="EMBL" id="QKJ18503.1"/>
    </source>
</evidence>
<dbReference type="GO" id="GO:0008324">
    <property type="term" value="F:monoatomic cation transmembrane transporter activity"/>
    <property type="evidence" value="ECO:0007669"/>
    <property type="project" value="InterPro"/>
</dbReference>
<dbReference type="Pfam" id="PF02386">
    <property type="entry name" value="TrkH"/>
    <property type="match status" value="1"/>
</dbReference>
<proteinExistence type="predicted"/>
<keyword evidence="7 8" id="KW-0472">Membrane</keyword>
<dbReference type="GO" id="GO:0030001">
    <property type="term" value="P:metal ion transport"/>
    <property type="evidence" value="ECO:0007669"/>
    <property type="project" value="UniProtKB-ARBA"/>
</dbReference>
<dbReference type="PANTHER" id="PTHR32024:SF1">
    <property type="entry name" value="KTR SYSTEM POTASSIUM UPTAKE PROTEIN B"/>
    <property type="match status" value="1"/>
</dbReference>
<feature type="transmembrane region" description="Helical" evidence="8">
    <location>
        <begin position="64"/>
        <end position="84"/>
    </location>
</feature>
<keyword evidence="6" id="KW-0406">Ion transport</keyword>
<evidence type="ECO:0000256" key="3">
    <source>
        <dbReference type="ARBA" id="ARBA00022475"/>
    </source>
</evidence>
<dbReference type="EMBL" id="CP054038">
    <property type="protein sequence ID" value="QKJ18503.1"/>
    <property type="molecule type" value="Genomic_DNA"/>
</dbReference>
<keyword evidence="4 8" id="KW-0812">Transmembrane</keyword>